<proteinExistence type="predicted"/>
<evidence type="ECO:0000259" key="1">
    <source>
        <dbReference type="Pfam" id="PF17128"/>
    </source>
</evidence>
<reference evidence="2 3" key="1">
    <citation type="submission" date="2019-03" db="EMBL/GenBank/DDBJ databases">
        <title>Genomic Encyclopedia of Archaeal and Bacterial Type Strains, Phase II (KMG-II): from individual species to whole genera.</title>
        <authorList>
            <person name="Goeker M."/>
        </authorList>
    </citation>
    <scope>NUCLEOTIDE SEQUENCE [LARGE SCALE GENOMIC DNA]</scope>
    <source>
        <strain evidence="2 3">DSM 24782</strain>
    </source>
</reference>
<name>A0A4R7FH87_9MICO</name>
<dbReference type="Pfam" id="PF13432">
    <property type="entry name" value="TPR_16"/>
    <property type="match status" value="2"/>
</dbReference>
<accession>A0A4R7FH87</accession>
<dbReference type="RefSeq" id="WP_133767314.1">
    <property type="nucleotide sequence ID" value="NZ_BAAARP010000001.1"/>
</dbReference>
<organism evidence="2 3">
    <name type="scientific">Amnibacterium kyonggiense</name>
    <dbReference type="NCBI Taxonomy" id="595671"/>
    <lineage>
        <taxon>Bacteria</taxon>
        <taxon>Bacillati</taxon>
        <taxon>Actinomycetota</taxon>
        <taxon>Actinomycetes</taxon>
        <taxon>Micrococcales</taxon>
        <taxon>Microbacteriaceae</taxon>
        <taxon>Amnibacterium</taxon>
    </lineage>
</organism>
<dbReference type="Proteomes" id="UP000295344">
    <property type="component" value="Unassembled WGS sequence"/>
</dbReference>
<feature type="domain" description="DUF5107" evidence="1">
    <location>
        <begin position="67"/>
        <end position="357"/>
    </location>
</feature>
<dbReference type="InterPro" id="IPR033396">
    <property type="entry name" value="DUF5107"/>
</dbReference>
<dbReference type="OrthoDB" id="174931at2"/>
<dbReference type="Pfam" id="PF17128">
    <property type="entry name" value="DUF5107"/>
    <property type="match status" value="1"/>
</dbReference>
<dbReference type="SUPFAM" id="SSF48452">
    <property type="entry name" value="TPR-like"/>
    <property type="match status" value="1"/>
</dbReference>
<dbReference type="EMBL" id="SOAM01000003">
    <property type="protein sequence ID" value="TDS76107.1"/>
    <property type="molecule type" value="Genomic_DNA"/>
</dbReference>
<dbReference type="Gene3D" id="1.25.40.10">
    <property type="entry name" value="Tetratricopeptide repeat domain"/>
    <property type="match status" value="2"/>
</dbReference>
<sequence>MTLTPDAEVAVDPLTPPPPPALAARLADGAAVAWSQPIVVPTYLPEAPSTVPMYLDHRVYQGSSGRVYPLPFVERIASEPTDHTWQAIHIENRYLRLVILPELGGRIHVGHDKTTGYDFFYRNKVIKPALVGLTGPWVSGGVEFNWPQHHRPATFLPVETRIEEHDDGSVTVWCADHDPFERMAAVHGIRVHADRSTVEAVVRLHNRTDVRQSFLWWANAAVRVHEDYQSFFPQDVRYVADHARRAITAFPAADRPYYGVDYPARAREVPGADRIDFYANIPVPTSYMIVDSAESFFGGYDHAAGAGFVHWADRRFSPGKKQWTWGNAPFGHAWDHLLTDEDGPYVELMAGVYTENQPDFSWLLPGEVRRFTQTWYPIPGIGPAHQATTEAALHVDLDTTTATVSTAVTRPVTGRLQVRAGTRVLAEHTTAMDPGEVYRLRADYRGEAVEDLVVELLDGSRSLVSWRLTVPDDDEPWTATEPLAPKDVPTTEELYLTGLHLEQYRHPTRSPLPYWREALRRDPGDSRVHLALGWHAYRRAEYDRAEDHARAAIRRLSLRNENPRSTESWYLLGLILARIGREREAIAALGKAAWDGGWRAASGVVSARLRAQRGDVDAARDDVLALLEEGANDPRLVAMRILLGRRRGEDVSARVSAAQVNSPLDDLLRHLTDGAVPADGGLAVDLAMELAGAGATDDAIALLEQAATSEIGPCGNVRPIALYLLALIADRAGRPETAASARRRASEVDRRWCLPHGLDAHDALVAARQADPGDGLAAALLGMLLYAAGRRRDAVNAWRDALQTGFEDATLHRNLGLGAYAVLGDDDLAWRSYERARALDPNDARLLFEQDRLAERLGRDKQDRLARLEAAQRLVSQRDDLTVELARLRTAAGRAADALALFDGRSFQPWEGGEGRVLAAWDEARDALGLPRTEPPTSLGEARPVVLPPAALREDGTTDYFATSLPELLLFTREVDD</sequence>
<dbReference type="AlphaFoldDB" id="A0A4R7FH87"/>
<comment type="caution">
    <text evidence="2">The sequence shown here is derived from an EMBL/GenBank/DDBJ whole genome shotgun (WGS) entry which is preliminary data.</text>
</comment>
<keyword evidence="3" id="KW-1185">Reference proteome</keyword>
<protein>
    <submittedName>
        <fullName evidence="2">Tetratricopeptide (TPR) repeat protein</fullName>
    </submittedName>
</protein>
<dbReference type="InterPro" id="IPR011990">
    <property type="entry name" value="TPR-like_helical_dom_sf"/>
</dbReference>
<evidence type="ECO:0000313" key="3">
    <source>
        <dbReference type="Proteomes" id="UP000295344"/>
    </source>
</evidence>
<gene>
    <name evidence="2" type="ORF">CLV52_3223</name>
</gene>
<evidence type="ECO:0000313" key="2">
    <source>
        <dbReference type="EMBL" id="TDS76107.1"/>
    </source>
</evidence>